<dbReference type="PROSITE" id="PS50850">
    <property type="entry name" value="MFS"/>
    <property type="match status" value="1"/>
</dbReference>
<dbReference type="InterPro" id="IPR005964">
    <property type="entry name" value="Glc/Gal_transptr_bac"/>
</dbReference>
<evidence type="ECO:0000256" key="6">
    <source>
        <dbReference type="ARBA" id="ARBA00022519"/>
    </source>
</evidence>
<proteinExistence type="inferred from homology"/>
<evidence type="ECO:0000256" key="8">
    <source>
        <dbReference type="ARBA" id="ARBA00022692"/>
    </source>
</evidence>
<keyword evidence="8 12" id="KW-0812">Transmembrane</keyword>
<feature type="transmembrane region" description="Helical" evidence="12">
    <location>
        <begin position="264"/>
        <end position="286"/>
    </location>
</feature>
<reference evidence="14 15" key="1">
    <citation type="submission" date="2023-11" db="EMBL/GenBank/DDBJ databases">
        <title>Draft genome of Azohydromonas lata strain H1 (DSM1123), a polyhydroxyalkanoate producer.</title>
        <authorList>
            <person name="Traversa D."/>
            <person name="D'Addabbo P."/>
            <person name="Pazzani C."/>
            <person name="Manzari C."/>
            <person name="Chiara M."/>
            <person name="Scrascia M."/>
        </authorList>
    </citation>
    <scope>NUCLEOTIDE SEQUENCE [LARGE SCALE GENOMIC DNA]</scope>
    <source>
        <strain evidence="14 15">H1</strain>
    </source>
</reference>
<keyword evidence="6" id="KW-0997">Cell inner membrane</keyword>
<keyword evidence="4" id="KW-0813">Transport</keyword>
<evidence type="ECO:0000256" key="10">
    <source>
        <dbReference type="ARBA" id="ARBA00023136"/>
    </source>
</evidence>
<feature type="region of interest" description="Disordered" evidence="11">
    <location>
        <begin position="1"/>
        <end position="20"/>
    </location>
</feature>
<dbReference type="InterPro" id="IPR020846">
    <property type="entry name" value="MFS_dom"/>
</dbReference>
<dbReference type="SUPFAM" id="SSF103473">
    <property type="entry name" value="MFS general substrate transporter"/>
    <property type="match status" value="1"/>
</dbReference>
<dbReference type="InterPro" id="IPR050375">
    <property type="entry name" value="MFS_TsgA-like"/>
</dbReference>
<dbReference type="InterPro" id="IPR011701">
    <property type="entry name" value="MFS"/>
</dbReference>
<dbReference type="PANTHER" id="PTHR43702:SF3">
    <property type="entry name" value="PROTEIN TSGA"/>
    <property type="match status" value="1"/>
</dbReference>
<gene>
    <name evidence="14" type="primary">fucP</name>
    <name evidence="14" type="ORF">SM757_24805</name>
</gene>
<dbReference type="CDD" id="cd17394">
    <property type="entry name" value="MFS_FucP_like"/>
    <property type="match status" value="1"/>
</dbReference>
<evidence type="ECO:0000256" key="4">
    <source>
        <dbReference type="ARBA" id="ARBA00022448"/>
    </source>
</evidence>
<keyword evidence="15" id="KW-1185">Reference proteome</keyword>
<feature type="transmembrane region" description="Helical" evidence="12">
    <location>
        <begin position="415"/>
        <end position="434"/>
    </location>
</feature>
<evidence type="ECO:0000256" key="3">
    <source>
        <dbReference type="ARBA" id="ARBA00009120"/>
    </source>
</evidence>
<feature type="transmembrane region" description="Helical" evidence="12">
    <location>
        <begin position="164"/>
        <end position="183"/>
    </location>
</feature>
<evidence type="ECO:0000256" key="11">
    <source>
        <dbReference type="SAM" id="MobiDB-lite"/>
    </source>
</evidence>
<feature type="transmembrane region" description="Helical" evidence="12">
    <location>
        <begin position="65"/>
        <end position="86"/>
    </location>
</feature>
<feature type="transmembrane region" description="Helical" evidence="12">
    <location>
        <begin position="331"/>
        <end position="349"/>
    </location>
</feature>
<protein>
    <submittedName>
        <fullName evidence="14">L-fucose:H+ symporter permease</fullName>
    </submittedName>
</protein>
<dbReference type="NCBIfam" id="TIGR00885">
    <property type="entry name" value="fucP"/>
    <property type="match status" value="1"/>
</dbReference>
<evidence type="ECO:0000256" key="5">
    <source>
        <dbReference type="ARBA" id="ARBA00022475"/>
    </source>
</evidence>
<evidence type="ECO:0000256" key="12">
    <source>
        <dbReference type="SAM" id="Phobius"/>
    </source>
</evidence>
<dbReference type="InterPro" id="IPR036259">
    <property type="entry name" value="MFS_trans_sf"/>
</dbReference>
<dbReference type="PANTHER" id="PTHR43702">
    <property type="entry name" value="L-FUCOSE-PROTON SYMPORTER"/>
    <property type="match status" value="1"/>
</dbReference>
<feature type="transmembrane region" description="Helical" evidence="12">
    <location>
        <begin position="355"/>
        <end position="378"/>
    </location>
</feature>
<keyword evidence="5" id="KW-1003">Cell membrane</keyword>
<feature type="transmembrane region" description="Helical" evidence="12">
    <location>
        <begin position="25"/>
        <end position="45"/>
    </location>
</feature>
<comment type="caution">
    <text evidence="14">The sequence shown here is derived from an EMBL/GenBank/DDBJ whole genome shotgun (WGS) entry which is preliminary data.</text>
</comment>
<evidence type="ECO:0000256" key="1">
    <source>
        <dbReference type="ARBA" id="ARBA00003321"/>
    </source>
</evidence>
<accession>A0ABU5ILQ0</accession>
<feature type="transmembrane region" description="Helical" evidence="12">
    <location>
        <begin position="390"/>
        <end position="409"/>
    </location>
</feature>
<comment type="function">
    <text evidence="1">Intake of glucose and galactose.</text>
</comment>
<dbReference type="NCBIfam" id="TIGR01272">
    <property type="entry name" value="gluP"/>
    <property type="match status" value="1"/>
</dbReference>
<evidence type="ECO:0000256" key="2">
    <source>
        <dbReference type="ARBA" id="ARBA00004429"/>
    </source>
</evidence>
<feature type="transmembrane region" description="Helical" evidence="12">
    <location>
        <begin position="120"/>
        <end position="143"/>
    </location>
</feature>
<comment type="similarity">
    <text evidence="3">Belongs to the major facilitator superfamily. FHS transporter (TC 2.A.1.7) family.</text>
</comment>
<name>A0ABU5ILQ0_9BURK</name>
<evidence type="ECO:0000256" key="9">
    <source>
        <dbReference type="ARBA" id="ARBA00022989"/>
    </source>
</evidence>
<evidence type="ECO:0000256" key="7">
    <source>
        <dbReference type="ARBA" id="ARBA00022597"/>
    </source>
</evidence>
<evidence type="ECO:0000313" key="15">
    <source>
        <dbReference type="Proteomes" id="UP001293718"/>
    </source>
</evidence>
<feature type="domain" description="Major facilitator superfamily (MFS) profile" evidence="13">
    <location>
        <begin position="28"/>
        <end position="452"/>
    </location>
</feature>
<feature type="transmembrane region" description="Helical" evidence="12">
    <location>
        <begin position="306"/>
        <end position="324"/>
    </location>
</feature>
<feature type="transmembrane region" description="Helical" evidence="12">
    <location>
        <begin position="212"/>
        <end position="231"/>
    </location>
</feature>
<dbReference type="Pfam" id="PF07690">
    <property type="entry name" value="MFS_1"/>
    <property type="match status" value="1"/>
</dbReference>
<keyword evidence="10 12" id="KW-0472">Membrane</keyword>
<sequence>MAGTLPASTSTASSAPGASAAMPSYTVPLAVLTLLFFIWGFITALNDILIPHLRAVFTLSYVQAMLIQFCFFAAYLVMSVPAGLLVKRLGYKRGIIVGLTVAGLGCLLFTPAASRAAYPLFLGALFVLASGITLLQVAANPYVTVLGRPETASSRLNLTQAFNSLGTTLAPFVGSLLILAVAVKPAEELQRMDAAQRAAYAAQQASSVQTPYVALALVLFAIAVVIALSRLPRIEEPAVPAEAPPDAGGAVYHQRDSAWQYRHLVLGALGIFLYVGAEVSIGSFLVNFMGQPEVAGLPEEVAARWLSLYWGGAMVGRFVGAAVLKKVRPGRLLAFNALVVTALLLLAMFTAGPAAMWALLAIGLFNSIMFPTLFSLAIEGLGRHTGEGSGVVCMAIVGGAIVPVVMGFFADRIGLLHAFFVPALCYLYIAWYGLKGHYADFTAREPVPAHRG</sequence>
<evidence type="ECO:0000313" key="14">
    <source>
        <dbReference type="EMBL" id="MDZ5459805.1"/>
    </source>
</evidence>
<organism evidence="14 15">
    <name type="scientific">Azohydromonas lata</name>
    <dbReference type="NCBI Taxonomy" id="45677"/>
    <lineage>
        <taxon>Bacteria</taxon>
        <taxon>Pseudomonadati</taxon>
        <taxon>Pseudomonadota</taxon>
        <taxon>Betaproteobacteria</taxon>
        <taxon>Burkholderiales</taxon>
        <taxon>Sphaerotilaceae</taxon>
        <taxon>Azohydromonas</taxon>
    </lineage>
</organism>
<dbReference type="Proteomes" id="UP001293718">
    <property type="component" value="Unassembled WGS sequence"/>
</dbReference>
<keyword evidence="7" id="KW-0762">Sugar transport</keyword>
<dbReference type="Gene3D" id="1.20.1250.20">
    <property type="entry name" value="MFS general substrate transporter like domains"/>
    <property type="match status" value="2"/>
</dbReference>
<comment type="subcellular location">
    <subcellularLocation>
        <location evidence="2">Cell inner membrane</location>
        <topology evidence="2">Multi-pass membrane protein</topology>
    </subcellularLocation>
</comment>
<dbReference type="EMBL" id="JAXOJX010000051">
    <property type="protein sequence ID" value="MDZ5459805.1"/>
    <property type="molecule type" value="Genomic_DNA"/>
</dbReference>
<keyword evidence="9 12" id="KW-1133">Transmembrane helix</keyword>
<dbReference type="InterPro" id="IPR005275">
    <property type="entry name" value="Lfuc_symporter_FucP"/>
</dbReference>
<feature type="transmembrane region" description="Helical" evidence="12">
    <location>
        <begin position="95"/>
        <end position="114"/>
    </location>
</feature>
<evidence type="ECO:0000259" key="13">
    <source>
        <dbReference type="PROSITE" id="PS50850"/>
    </source>
</evidence>
<dbReference type="RefSeq" id="WP_322467447.1">
    <property type="nucleotide sequence ID" value="NZ_JAXOJX010000051.1"/>
</dbReference>